<dbReference type="RefSeq" id="WP_245738052.1">
    <property type="nucleotide sequence ID" value="NZ_ASQP01000190.1"/>
</dbReference>
<name>A0A1R1SL20_9ACTN</name>
<dbReference type="STRING" id="67365.GCA_001704635_06353"/>
<proteinExistence type="predicted"/>
<organism evidence="2 3">
    <name type="scientific">Streptomyces sparsogenes DSM 40356</name>
    <dbReference type="NCBI Taxonomy" id="1331668"/>
    <lineage>
        <taxon>Bacteria</taxon>
        <taxon>Bacillati</taxon>
        <taxon>Actinomycetota</taxon>
        <taxon>Actinomycetes</taxon>
        <taxon>Kitasatosporales</taxon>
        <taxon>Streptomycetaceae</taxon>
        <taxon>Streptomyces</taxon>
    </lineage>
</organism>
<evidence type="ECO:0000313" key="2">
    <source>
        <dbReference type="EMBL" id="OMI38970.1"/>
    </source>
</evidence>
<dbReference type="AlphaFoldDB" id="A0A1R1SL20"/>
<feature type="region of interest" description="Disordered" evidence="1">
    <location>
        <begin position="80"/>
        <end position="115"/>
    </location>
</feature>
<evidence type="ECO:0000256" key="1">
    <source>
        <dbReference type="SAM" id="MobiDB-lite"/>
    </source>
</evidence>
<evidence type="ECO:0000313" key="3">
    <source>
        <dbReference type="Proteomes" id="UP000186168"/>
    </source>
</evidence>
<protein>
    <submittedName>
        <fullName evidence="2">Uncharacterized protein</fullName>
    </submittedName>
</protein>
<dbReference type="EMBL" id="ASQP01000190">
    <property type="protein sequence ID" value="OMI38970.1"/>
    <property type="molecule type" value="Genomic_DNA"/>
</dbReference>
<accession>A0A1R1SL20</accession>
<reference evidence="2 3" key="1">
    <citation type="submission" date="2013-05" db="EMBL/GenBank/DDBJ databases">
        <title>Genome sequence of Streptomyces sparsogenes DSM 40356.</title>
        <authorList>
            <person name="Coyne S."/>
            <person name="Seebeck F.P."/>
        </authorList>
    </citation>
    <scope>NUCLEOTIDE SEQUENCE [LARGE SCALE GENOMIC DNA]</scope>
    <source>
        <strain evidence="2 3">DSM 40356</strain>
    </source>
</reference>
<dbReference type="GeneID" id="96748950"/>
<gene>
    <name evidence="2" type="ORF">SPAR_13325</name>
</gene>
<keyword evidence="3" id="KW-1185">Reference proteome</keyword>
<dbReference type="Proteomes" id="UP000186168">
    <property type="component" value="Unassembled WGS sequence"/>
</dbReference>
<sequence length="115" mass="12766">MDEEPITIKLSRDQAFVLSDWLYKVMFKSDELSAIVKDPAVWSPIHAISGTLDKALVEIFMPDYEARLSAAKRRLLDSMGSEDDELREVNDPDPASAWSSSHFASVPCPVGLAAR</sequence>
<comment type="caution">
    <text evidence="2">The sequence shown here is derived from an EMBL/GenBank/DDBJ whole genome shotgun (WGS) entry which is preliminary data.</text>
</comment>